<evidence type="ECO:0000313" key="2">
    <source>
        <dbReference type="Proteomes" id="UP001239213"/>
    </source>
</evidence>
<reference evidence="1" key="1">
    <citation type="submission" date="2016-11" db="EMBL/GenBank/DDBJ databases">
        <title>The genome sequence of Colletotrichum cuscutae.</title>
        <authorList>
            <person name="Baroncelli R."/>
        </authorList>
    </citation>
    <scope>NUCLEOTIDE SEQUENCE</scope>
    <source>
        <strain evidence="1">IMI 304802</strain>
    </source>
</reference>
<proteinExistence type="predicted"/>
<comment type="caution">
    <text evidence="1">The sequence shown here is derived from an EMBL/GenBank/DDBJ whole genome shotgun (WGS) entry which is preliminary data.</text>
</comment>
<evidence type="ECO:0000313" key="1">
    <source>
        <dbReference type="EMBL" id="KAK1451186.1"/>
    </source>
</evidence>
<gene>
    <name evidence="1" type="ORF">CCUS01_11171</name>
</gene>
<accession>A0AAI9XKE0</accession>
<name>A0AAI9XKE0_9PEZI</name>
<organism evidence="1 2">
    <name type="scientific">Colletotrichum cuscutae</name>
    <dbReference type="NCBI Taxonomy" id="1209917"/>
    <lineage>
        <taxon>Eukaryota</taxon>
        <taxon>Fungi</taxon>
        <taxon>Dikarya</taxon>
        <taxon>Ascomycota</taxon>
        <taxon>Pezizomycotina</taxon>
        <taxon>Sordariomycetes</taxon>
        <taxon>Hypocreomycetidae</taxon>
        <taxon>Glomerellales</taxon>
        <taxon>Glomerellaceae</taxon>
        <taxon>Colletotrichum</taxon>
        <taxon>Colletotrichum acutatum species complex</taxon>
    </lineage>
</organism>
<dbReference type="EMBL" id="MPDP01000300">
    <property type="protein sequence ID" value="KAK1451186.1"/>
    <property type="molecule type" value="Genomic_DNA"/>
</dbReference>
<protein>
    <submittedName>
        <fullName evidence="1">Uncharacterized protein</fullName>
    </submittedName>
</protein>
<sequence length="60" mass="6959">MQLTKCLAHLKLSPLPLAAMSTLLRPVYFPQWMEDIRILSMENNLAKVVIELQLHLLKMI</sequence>
<dbReference type="AlphaFoldDB" id="A0AAI9XKE0"/>
<dbReference type="Proteomes" id="UP001239213">
    <property type="component" value="Unassembled WGS sequence"/>
</dbReference>
<keyword evidence="2" id="KW-1185">Reference proteome</keyword>